<dbReference type="VEuPathDB" id="FungiDB:I302_06198"/>
<reference evidence="2" key="2">
    <citation type="submission" date="2014-01" db="EMBL/GenBank/DDBJ databases">
        <title>Evolution of pathogenesis and genome organization in the Tremellales.</title>
        <authorList>
            <person name="Cuomo C."/>
            <person name="Litvintseva A."/>
            <person name="Heitman J."/>
            <person name="Chen Y."/>
            <person name="Sun S."/>
            <person name="Springer D."/>
            <person name="Dromer F."/>
            <person name="Young S."/>
            <person name="Zeng Q."/>
            <person name="Chapman S."/>
            <person name="Gujja S."/>
            <person name="Saif S."/>
            <person name="Birren B."/>
        </authorList>
    </citation>
    <scope>NUCLEOTIDE SEQUENCE</scope>
    <source>
        <strain evidence="2">CBS 10118</strain>
    </source>
</reference>
<evidence type="ECO:0000256" key="1">
    <source>
        <dbReference type="SAM" id="MobiDB-lite"/>
    </source>
</evidence>
<proteinExistence type="predicted"/>
<sequence length="164" mass="18930">MSRAIPPRIEIKWVPPMPRTKSEGATELEWIHWEAKTYQINDRGLTRELTESDSELSYMTRTALGSSLSEHGDWYVKFDPKGWENGRLSMQEWREKTEIGLTLIRLVLYLTRRTRPFLSVSTKSEVKLDGWTGEDVTCGSRERESGGHNTSVVKSKSKRVTWAI</sequence>
<reference evidence="2" key="1">
    <citation type="submission" date="2013-07" db="EMBL/GenBank/DDBJ databases">
        <title>The Genome Sequence of Cryptococcus bestiolae CBS10118.</title>
        <authorList>
            <consortium name="The Broad Institute Genome Sequencing Platform"/>
            <person name="Cuomo C."/>
            <person name="Litvintseva A."/>
            <person name="Chen Y."/>
            <person name="Heitman J."/>
            <person name="Sun S."/>
            <person name="Springer D."/>
            <person name="Dromer F."/>
            <person name="Young S.K."/>
            <person name="Zeng Q."/>
            <person name="Gargeya S."/>
            <person name="Fitzgerald M."/>
            <person name="Abouelleil A."/>
            <person name="Alvarado L."/>
            <person name="Berlin A.M."/>
            <person name="Chapman S.B."/>
            <person name="Dewar J."/>
            <person name="Goldberg J."/>
            <person name="Griggs A."/>
            <person name="Gujja S."/>
            <person name="Hansen M."/>
            <person name="Howarth C."/>
            <person name="Imamovic A."/>
            <person name="Larimer J."/>
            <person name="McCowan C."/>
            <person name="Murphy C."/>
            <person name="Pearson M."/>
            <person name="Priest M."/>
            <person name="Roberts A."/>
            <person name="Saif S."/>
            <person name="Shea T."/>
            <person name="Sykes S."/>
            <person name="Wortman J."/>
            <person name="Nusbaum C."/>
            <person name="Birren B."/>
        </authorList>
    </citation>
    <scope>NUCLEOTIDE SEQUENCE [LARGE SCALE GENOMIC DNA]</scope>
    <source>
        <strain evidence="2">CBS 10118</strain>
    </source>
</reference>
<dbReference type="AlphaFoldDB" id="A0A1B9G141"/>
<evidence type="ECO:0000313" key="2">
    <source>
        <dbReference type="EMBL" id="OCF24737.1"/>
    </source>
</evidence>
<dbReference type="EMBL" id="KI894022">
    <property type="protein sequence ID" value="OCF24737.1"/>
    <property type="molecule type" value="Genomic_DNA"/>
</dbReference>
<gene>
    <name evidence="2" type="ORF">I302_06198</name>
</gene>
<feature type="compositionally biased region" description="Basic residues" evidence="1">
    <location>
        <begin position="155"/>
        <end position="164"/>
    </location>
</feature>
<organism evidence="2">
    <name type="scientific">Kwoniella bestiolae CBS 10118</name>
    <dbReference type="NCBI Taxonomy" id="1296100"/>
    <lineage>
        <taxon>Eukaryota</taxon>
        <taxon>Fungi</taxon>
        <taxon>Dikarya</taxon>
        <taxon>Basidiomycota</taxon>
        <taxon>Agaricomycotina</taxon>
        <taxon>Tremellomycetes</taxon>
        <taxon>Tremellales</taxon>
        <taxon>Cryptococcaceae</taxon>
        <taxon>Kwoniella</taxon>
    </lineage>
</organism>
<protein>
    <submittedName>
        <fullName evidence="2">Uncharacterized protein</fullName>
    </submittedName>
</protein>
<name>A0A1B9G141_9TREE</name>
<feature type="region of interest" description="Disordered" evidence="1">
    <location>
        <begin position="139"/>
        <end position="164"/>
    </location>
</feature>
<accession>A0A1B9G141</accession>